<dbReference type="InterPro" id="IPR050408">
    <property type="entry name" value="HGPRT"/>
</dbReference>
<evidence type="ECO:0000256" key="10">
    <source>
        <dbReference type="ARBA" id="ARBA00022726"/>
    </source>
</evidence>
<keyword evidence="6 15" id="KW-0963">Cytoplasm</keyword>
<evidence type="ECO:0000256" key="13">
    <source>
        <dbReference type="ARBA" id="ARBA00048811"/>
    </source>
</evidence>
<dbReference type="AlphaFoldDB" id="A0A1M7RVY8"/>
<dbReference type="EMBL" id="FRDJ01000001">
    <property type="protein sequence ID" value="SHN50469.1"/>
    <property type="molecule type" value="Genomic_DNA"/>
</dbReference>
<evidence type="ECO:0000256" key="1">
    <source>
        <dbReference type="ARBA" id="ARBA00001946"/>
    </source>
</evidence>
<keyword evidence="7 15" id="KW-0328">Glycosyltransferase</keyword>
<comment type="subcellular location">
    <subcellularLocation>
        <location evidence="2 15">Cytoplasm</location>
    </subcellularLocation>
</comment>
<organism evidence="18 19">
    <name type="scientific">Fervidobacterium gondwanense DSM 13020</name>
    <dbReference type="NCBI Taxonomy" id="1121883"/>
    <lineage>
        <taxon>Bacteria</taxon>
        <taxon>Thermotogati</taxon>
        <taxon>Thermotogota</taxon>
        <taxon>Thermotogae</taxon>
        <taxon>Thermotogales</taxon>
        <taxon>Fervidobacteriaceae</taxon>
        <taxon>Fervidobacterium</taxon>
    </lineage>
</organism>
<evidence type="ECO:0000256" key="11">
    <source>
        <dbReference type="ARBA" id="ARBA00022741"/>
    </source>
</evidence>
<dbReference type="GO" id="GO:0032264">
    <property type="term" value="P:IMP salvage"/>
    <property type="evidence" value="ECO:0007669"/>
    <property type="project" value="UniProtKB-UniPathway"/>
</dbReference>
<name>A0A1M7RVY8_FERGO</name>
<dbReference type="CDD" id="cd06223">
    <property type="entry name" value="PRTases_typeI"/>
    <property type="match status" value="1"/>
</dbReference>
<protein>
    <recommendedName>
        <fullName evidence="5 15">Hypoxanthine phosphoribosyltransferase</fullName>
        <ecNumber evidence="5 15">2.4.2.8</ecNumber>
    </recommendedName>
</protein>
<dbReference type="InterPro" id="IPR005904">
    <property type="entry name" value="Hxn_phspho_trans"/>
</dbReference>
<evidence type="ECO:0000256" key="16">
    <source>
        <dbReference type="SAM" id="Coils"/>
    </source>
</evidence>
<dbReference type="InterPro" id="IPR000836">
    <property type="entry name" value="PRTase_dom"/>
</dbReference>
<dbReference type="UniPathway" id="UPA00591">
    <property type="reaction ID" value="UER00648"/>
</dbReference>
<feature type="domain" description="Phosphoribosyltransferase" evidence="17">
    <location>
        <begin position="10"/>
        <end position="155"/>
    </location>
</feature>
<comment type="cofactor">
    <cofactor evidence="1 15">
        <name>Mg(2+)</name>
        <dbReference type="ChEBI" id="CHEBI:18420"/>
    </cofactor>
</comment>
<evidence type="ECO:0000256" key="15">
    <source>
        <dbReference type="RuleBase" id="RU364099"/>
    </source>
</evidence>
<dbReference type="SUPFAM" id="SSF53271">
    <property type="entry name" value="PRTase-like"/>
    <property type="match status" value="1"/>
</dbReference>
<accession>A0A1M7RVY8</accession>
<keyword evidence="12 15" id="KW-0460">Magnesium</keyword>
<evidence type="ECO:0000256" key="2">
    <source>
        <dbReference type="ARBA" id="ARBA00004496"/>
    </source>
</evidence>
<evidence type="ECO:0000256" key="14">
    <source>
        <dbReference type="ARBA" id="ARBA00049402"/>
    </source>
</evidence>
<dbReference type="Proteomes" id="UP000184207">
    <property type="component" value="Unassembled WGS sequence"/>
</dbReference>
<dbReference type="Gene3D" id="3.40.50.2020">
    <property type="match status" value="1"/>
</dbReference>
<reference evidence="19" key="1">
    <citation type="submission" date="2016-12" db="EMBL/GenBank/DDBJ databases">
        <authorList>
            <person name="Varghese N."/>
            <person name="Submissions S."/>
        </authorList>
    </citation>
    <scope>NUCLEOTIDE SEQUENCE [LARGE SCALE GENOMIC DNA]</scope>
    <source>
        <strain evidence="19">DSM 13020</strain>
    </source>
</reference>
<dbReference type="GO" id="GO:0005829">
    <property type="term" value="C:cytosol"/>
    <property type="evidence" value="ECO:0007669"/>
    <property type="project" value="TreeGrafter"/>
</dbReference>
<keyword evidence="10 15" id="KW-0660">Purine salvage</keyword>
<dbReference type="GO" id="GO:0032263">
    <property type="term" value="P:GMP salvage"/>
    <property type="evidence" value="ECO:0007669"/>
    <property type="project" value="TreeGrafter"/>
</dbReference>
<dbReference type="RefSeq" id="WP_178137731.1">
    <property type="nucleotide sequence ID" value="NZ_FRDJ01000001.1"/>
</dbReference>
<sequence>MIEVMISKEQLNERIKQLGKEITDYYKDKTDTLHAVCVLKGSIHFFSELVQNIDLNVEYSFIQVSSYSGVSSTGRIRVKSWIDEPIEGRHVIVVEDILDTGLTLSYILDYLRRYRPADLKVVTLLKKLGRNPQVKPEFVGFEIEDKFVIGYGLDYNEKYRNLPYIGWVKGEIK</sequence>
<dbReference type="GO" id="GO:0052657">
    <property type="term" value="F:guanine phosphoribosyltransferase activity"/>
    <property type="evidence" value="ECO:0007669"/>
    <property type="project" value="UniProtKB-ARBA"/>
</dbReference>
<dbReference type="NCBIfam" id="TIGR01203">
    <property type="entry name" value="HGPRTase"/>
    <property type="match status" value="1"/>
</dbReference>
<evidence type="ECO:0000256" key="12">
    <source>
        <dbReference type="ARBA" id="ARBA00022842"/>
    </source>
</evidence>
<dbReference type="PANTHER" id="PTHR43340:SF1">
    <property type="entry name" value="HYPOXANTHINE PHOSPHORIBOSYLTRANSFERASE"/>
    <property type="match status" value="1"/>
</dbReference>
<evidence type="ECO:0000259" key="17">
    <source>
        <dbReference type="Pfam" id="PF00156"/>
    </source>
</evidence>
<dbReference type="STRING" id="1121883.SAMN02745226_00247"/>
<proteinExistence type="inferred from homology"/>
<dbReference type="GO" id="GO:0006166">
    <property type="term" value="P:purine ribonucleoside salvage"/>
    <property type="evidence" value="ECO:0007669"/>
    <property type="project" value="UniProtKB-KW"/>
</dbReference>
<dbReference type="GO" id="GO:0000287">
    <property type="term" value="F:magnesium ion binding"/>
    <property type="evidence" value="ECO:0007669"/>
    <property type="project" value="TreeGrafter"/>
</dbReference>
<evidence type="ECO:0000256" key="3">
    <source>
        <dbReference type="ARBA" id="ARBA00004669"/>
    </source>
</evidence>
<keyword evidence="16" id="KW-0175">Coiled coil</keyword>
<evidence type="ECO:0000256" key="4">
    <source>
        <dbReference type="ARBA" id="ARBA00008391"/>
    </source>
</evidence>
<comment type="catalytic activity">
    <reaction evidence="14">
        <text>IMP + diphosphate = hypoxanthine + 5-phospho-alpha-D-ribose 1-diphosphate</text>
        <dbReference type="Rhea" id="RHEA:17973"/>
        <dbReference type="ChEBI" id="CHEBI:17368"/>
        <dbReference type="ChEBI" id="CHEBI:33019"/>
        <dbReference type="ChEBI" id="CHEBI:58017"/>
        <dbReference type="ChEBI" id="CHEBI:58053"/>
        <dbReference type="EC" id="2.4.2.8"/>
    </reaction>
    <physiologicalReaction direction="right-to-left" evidence="14">
        <dbReference type="Rhea" id="RHEA:17975"/>
    </physiologicalReaction>
</comment>
<evidence type="ECO:0000256" key="8">
    <source>
        <dbReference type="ARBA" id="ARBA00022679"/>
    </source>
</evidence>
<keyword evidence="11 15" id="KW-0547">Nucleotide-binding</keyword>
<dbReference type="PANTHER" id="PTHR43340">
    <property type="entry name" value="HYPOXANTHINE-GUANINE PHOSPHORIBOSYLTRANSFERASE"/>
    <property type="match status" value="1"/>
</dbReference>
<evidence type="ECO:0000256" key="9">
    <source>
        <dbReference type="ARBA" id="ARBA00022723"/>
    </source>
</evidence>
<dbReference type="GO" id="GO:0000166">
    <property type="term" value="F:nucleotide binding"/>
    <property type="evidence" value="ECO:0007669"/>
    <property type="project" value="UniProtKB-KW"/>
</dbReference>
<dbReference type="Pfam" id="PF00156">
    <property type="entry name" value="Pribosyltran"/>
    <property type="match status" value="1"/>
</dbReference>
<keyword evidence="19" id="KW-1185">Reference proteome</keyword>
<feature type="coiled-coil region" evidence="16">
    <location>
        <begin position="1"/>
        <end position="28"/>
    </location>
</feature>
<evidence type="ECO:0000256" key="5">
    <source>
        <dbReference type="ARBA" id="ARBA00011895"/>
    </source>
</evidence>
<evidence type="ECO:0000256" key="6">
    <source>
        <dbReference type="ARBA" id="ARBA00022490"/>
    </source>
</evidence>
<dbReference type="EC" id="2.4.2.8" evidence="5 15"/>
<keyword evidence="9 15" id="KW-0479">Metal-binding</keyword>
<gene>
    <name evidence="18" type="ORF">SAMN02745226_00247</name>
</gene>
<comment type="catalytic activity">
    <reaction evidence="13">
        <text>GMP + diphosphate = guanine + 5-phospho-alpha-D-ribose 1-diphosphate</text>
        <dbReference type="Rhea" id="RHEA:25424"/>
        <dbReference type="ChEBI" id="CHEBI:16235"/>
        <dbReference type="ChEBI" id="CHEBI:33019"/>
        <dbReference type="ChEBI" id="CHEBI:58017"/>
        <dbReference type="ChEBI" id="CHEBI:58115"/>
        <dbReference type="EC" id="2.4.2.8"/>
    </reaction>
    <physiologicalReaction direction="right-to-left" evidence="13">
        <dbReference type="Rhea" id="RHEA:25426"/>
    </physiologicalReaction>
</comment>
<dbReference type="GO" id="GO:0004422">
    <property type="term" value="F:hypoxanthine phosphoribosyltransferase activity"/>
    <property type="evidence" value="ECO:0007669"/>
    <property type="project" value="InterPro"/>
</dbReference>
<dbReference type="GO" id="GO:0046100">
    <property type="term" value="P:hypoxanthine metabolic process"/>
    <property type="evidence" value="ECO:0007669"/>
    <property type="project" value="TreeGrafter"/>
</dbReference>
<dbReference type="GO" id="GO:0006178">
    <property type="term" value="P:guanine salvage"/>
    <property type="evidence" value="ECO:0007669"/>
    <property type="project" value="TreeGrafter"/>
</dbReference>
<keyword evidence="8 15" id="KW-0808">Transferase</keyword>
<evidence type="ECO:0000313" key="18">
    <source>
        <dbReference type="EMBL" id="SHN50469.1"/>
    </source>
</evidence>
<evidence type="ECO:0000313" key="19">
    <source>
        <dbReference type="Proteomes" id="UP000184207"/>
    </source>
</evidence>
<dbReference type="FunFam" id="3.40.50.2020:FF:000006">
    <property type="entry name" value="Hypoxanthine phosphoribosyltransferase"/>
    <property type="match status" value="1"/>
</dbReference>
<dbReference type="InterPro" id="IPR029057">
    <property type="entry name" value="PRTase-like"/>
</dbReference>
<evidence type="ECO:0000256" key="7">
    <source>
        <dbReference type="ARBA" id="ARBA00022676"/>
    </source>
</evidence>
<comment type="pathway">
    <text evidence="3 15">Purine metabolism; IMP biosynthesis via salvage pathway; IMP from hypoxanthine: step 1/1.</text>
</comment>
<comment type="similarity">
    <text evidence="4 15">Belongs to the purine/pyrimidine phosphoribosyltransferase family.</text>
</comment>